<dbReference type="EMBL" id="AE004439">
    <property type="protein sequence ID" value="AAK02359.1"/>
    <property type="molecule type" value="Genomic_DNA"/>
</dbReference>
<dbReference type="PANTHER" id="PTHR33376">
    <property type="match status" value="1"/>
</dbReference>
<dbReference type="AlphaFoldDB" id="Q9CNZ5"/>
<dbReference type="InterPro" id="IPR038404">
    <property type="entry name" value="TRAP_DctP_sf"/>
</dbReference>
<gene>
    <name evidence="4" type="ordered locus">PM0275</name>
</gene>
<accession>Q9CNZ5</accession>
<name>Q9CNZ5_PASMU</name>
<evidence type="ECO:0000313" key="5">
    <source>
        <dbReference type="Proteomes" id="UP000000809"/>
    </source>
</evidence>
<dbReference type="STRING" id="272843.PM0275"/>
<dbReference type="GO" id="GO:0030288">
    <property type="term" value="C:outer membrane-bounded periplasmic space"/>
    <property type="evidence" value="ECO:0007669"/>
    <property type="project" value="InterPro"/>
</dbReference>
<keyword evidence="5" id="KW-1185">Reference proteome</keyword>
<evidence type="ECO:0008006" key="6">
    <source>
        <dbReference type="Google" id="ProtNLM"/>
    </source>
</evidence>
<reference evidence="4 5" key="1">
    <citation type="journal article" date="2001" name="Proc. Natl. Acad. Sci. U.S.A.">
        <title>Complete genomic sequence of Pasteurella multocida Pm70.</title>
        <authorList>
            <person name="May B.J."/>
            <person name="Zhang Q."/>
            <person name="Li L.L."/>
            <person name="Paustian M.L."/>
            <person name="Whittam T.S."/>
            <person name="Kapur V."/>
        </authorList>
    </citation>
    <scope>NUCLEOTIDE SEQUENCE [LARGE SCALE GENOMIC DNA]</scope>
    <source>
        <strain evidence="4 5">Pm70</strain>
    </source>
</reference>
<sequence>MLKNRDLVHKFITKRFTSDRVFRYVVATTNRLKHNIEDTTMLKSTLKKAVSAMIISAAFSFSAWANEPIVIKFSHVVANETPKGQGALMFQKLVEERLAGKVKVEVYPNSSLYGDGKEMEALLLNNVQMLAPSLAKFDKYTKKIQIFDLPFLFDDIEAVQRFEQSEAGKSLLKSMEEKGITGLGYWNNDLKQLSANKELREPKDARGLKFRVQNSEVLDAQFKALKAVPRKMAFGEMYQGLQTGVVNGAENPYSNIYSQKIHEVQKFITESNHGLLSYMVIVNTNFWNSIPEDIRAELSKILDEVSVEVNKKSHDLNLADKQKIIDSKASTIITLTPEQREKWRDAVRPVWKQFEGEIGADLIQAAEASNKK</sequence>
<dbReference type="GO" id="GO:0015740">
    <property type="term" value="P:C4-dicarboxylate transport"/>
    <property type="evidence" value="ECO:0007669"/>
    <property type="project" value="TreeGrafter"/>
</dbReference>
<evidence type="ECO:0000313" key="4">
    <source>
        <dbReference type="EMBL" id="AAK02359.1"/>
    </source>
</evidence>
<dbReference type="NCBIfam" id="TIGR00787">
    <property type="entry name" value="dctP"/>
    <property type="match status" value="1"/>
</dbReference>
<dbReference type="CDD" id="cd13674">
    <property type="entry name" value="PBP2_TRAP_SBP_like_1"/>
    <property type="match status" value="1"/>
</dbReference>
<keyword evidence="2" id="KW-0813">Transport</keyword>
<comment type="similarity">
    <text evidence="1">Belongs to the bacterial solute-binding protein 7 family.</text>
</comment>
<dbReference type="Proteomes" id="UP000000809">
    <property type="component" value="Chromosome"/>
</dbReference>
<dbReference type="HOGENOM" id="CLU_036176_1_3_6"/>
<evidence type="ECO:0000256" key="2">
    <source>
        <dbReference type="ARBA" id="ARBA00022448"/>
    </source>
</evidence>
<dbReference type="PANTHER" id="PTHR33376:SF7">
    <property type="entry name" value="C4-DICARBOXYLATE-BINDING PROTEIN DCTB"/>
    <property type="match status" value="1"/>
</dbReference>
<dbReference type="Pfam" id="PF03480">
    <property type="entry name" value="DctP"/>
    <property type="match status" value="1"/>
</dbReference>
<proteinExistence type="inferred from homology"/>
<dbReference type="InterPro" id="IPR018389">
    <property type="entry name" value="DctP_fam"/>
</dbReference>
<evidence type="ECO:0000256" key="3">
    <source>
        <dbReference type="ARBA" id="ARBA00022729"/>
    </source>
</evidence>
<evidence type="ECO:0000256" key="1">
    <source>
        <dbReference type="ARBA" id="ARBA00009023"/>
    </source>
</evidence>
<dbReference type="FunFam" id="3.40.190.170:FF:000001">
    <property type="entry name" value="TRAP dicarboxylate transporter, DctP subunit"/>
    <property type="match status" value="1"/>
</dbReference>
<dbReference type="GO" id="GO:0055085">
    <property type="term" value="P:transmembrane transport"/>
    <property type="evidence" value="ECO:0007669"/>
    <property type="project" value="InterPro"/>
</dbReference>
<dbReference type="KEGG" id="pmu:PM0275"/>
<dbReference type="Gene3D" id="3.40.190.170">
    <property type="entry name" value="Bacterial extracellular solute-binding protein, family 7"/>
    <property type="match status" value="1"/>
</dbReference>
<keyword evidence="3" id="KW-0732">Signal</keyword>
<dbReference type="NCBIfam" id="NF037995">
    <property type="entry name" value="TRAP_S1"/>
    <property type="match status" value="1"/>
</dbReference>
<protein>
    <recommendedName>
        <fullName evidence="6">C4-dicarboxylate-binding periplasmic protein</fullName>
    </recommendedName>
</protein>
<dbReference type="PIRSF" id="PIRSF006470">
    <property type="entry name" value="DctB"/>
    <property type="match status" value="1"/>
</dbReference>
<dbReference type="InterPro" id="IPR004682">
    <property type="entry name" value="TRAP_DctP"/>
</dbReference>
<organism evidence="4 5">
    <name type="scientific">Pasteurella multocida (strain Pm70)</name>
    <dbReference type="NCBI Taxonomy" id="272843"/>
    <lineage>
        <taxon>Bacteria</taxon>
        <taxon>Pseudomonadati</taxon>
        <taxon>Pseudomonadota</taxon>
        <taxon>Gammaproteobacteria</taxon>
        <taxon>Pasteurellales</taxon>
        <taxon>Pasteurellaceae</taxon>
        <taxon>Pasteurella</taxon>
    </lineage>
</organism>
<dbReference type="EnsemblBacteria" id="AAK02359">
    <property type="protein sequence ID" value="AAK02359"/>
    <property type="gene ID" value="PM0275"/>
</dbReference>